<dbReference type="GO" id="GO:0006355">
    <property type="term" value="P:regulation of DNA-templated transcription"/>
    <property type="evidence" value="ECO:0007669"/>
    <property type="project" value="InterPro"/>
</dbReference>
<dbReference type="SMART" id="SM00862">
    <property type="entry name" value="Trans_reg_C"/>
    <property type="match status" value="1"/>
</dbReference>
<dbReference type="InterPro" id="IPR036388">
    <property type="entry name" value="WH-like_DNA-bd_sf"/>
</dbReference>
<dbReference type="GO" id="GO:0003677">
    <property type="term" value="F:DNA binding"/>
    <property type="evidence" value="ECO:0007669"/>
    <property type="project" value="UniProtKB-UniRule"/>
</dbReference>
<dbReference type="Proteomes" id="UP000664654">
    <property type="component" value="Unassembled WGS sequence"/>
</dbReference>
<dbReference type="Gene3D" id="1.10.10.10">
    <property type="entry name" value="Winged helix-like DNA-binding domain superfamily/Winged helix DNA-binding domain"/>
    <property type="match status" value="1"/>
</dbReference>
<evidence type="ECO:0000256" key="2">
    <source>
        <dbReference type="PROSITE-ProRule" id="PRU01091"/>
    </source>
</evidence>
<dbReference type="InterPro" id="IPR001867">
    <property type="entry name" value="OmpR/PhoB-type_DNA-bd"/>
</dbReference>
<feature type="DNA-binding region" description="OmpR/PhoB-type" evidence="2">
    <location>
        <begin position="5"/>
        <end position="103"/>
    </location>
</feature>
<keyword evidence="3" id="KW-1133">Transmembrane helix</keyword>
<dbReference type="PANTHER" id="PTHR36842:SF1">
    <property type="entry name" value="PROTEIN TOLB"/>
    <property type="match status" value="1"/>
</dbReference>
<feature type="transmembrane region" description="Helical" evidence="3">
    <location>
        <begin position="145"/>
        <end position="164"/>
    </location>
</feature>
<protein>
    <submittedName>
        <fullName evidence="5">Winged helix-turn-helix domain-containing protein</fullName>
    </submittedName>
</protein>
<reference evidence="5" key="1">
    <citation type="submission" date="2021-03" db="EMBL/GenBank/DDBJ databases">
        <title>novel species isolated from a fishpond in China.</title>
        <authorList>
            <person name="Lu H."/>
            <person name="Cai Z."/>
        </authorList>
    </citation>
    <scope>NUCLEOTIDE SEQUENCE</scope>
    <source>
        <strain evidence="5">JCM 30855</strain>
    </source>
</reference>
<evidence type="ECO:0000259" key="4">
    <source>
        <dbReference type="PROSITE" id="PS51755"/>
    </source>
</evidence>
<keyword evidence="3" id="KW-0812">Transmembrane</keyword>
<evidence type="ECO:0000256" key="1">
    <source>
        <dbReference type="ARBA" id="ARBA00023125"/>
    </source>
</evidence>
<dbReference type="GO" id="GO:0000160">
    <property type="term" value="P:phosphorelay signal transduction system"/>
    <property type="evidence" value="ECO:0007669"/>
    <property type="project" value="InterPro"/>
</dbReference>
<gene>
    <name evidence="5" type="ORF">J0A66_01710</name>
</gene>
<dbReference type="SUPFAM" id="SSF82171">
    <property type="entry name" value="DPP6 N-terminal domain-like"/>
    <property type="match status" value="1"/>
</dbReference>
<dbReference type="PROSITE" id="PS51755">
    <property type="entry name" value="OMPR_PHOB"/>
    <property type="match status" value="1"/>
</dbReference>
<dbReference type="CDD" id="cd00383">
    <property type="entry name" value="trans_reg_C"/>
    <property type="match status" value="1"/>
</dbReference>
<organism evidence="5 6">
    <name type="scientific">Bowmanella dokdonensis</name>
    <dbReference type="NCBI Taxonomy" id="751969"/>
    <lineage>
        <taxon>Bacteria</taxon>
        <taxon>Pseudomonadati</taxon>
        <taxon>Pseudomonadota</taxon>
        <taxon>Gammaproteobacteria</taxon>
        <taxon>Alteromonadales</taxon>
        <taxon>Alteromonadaceae</taxon>
        <taxon>Bowmanella</taxon>
    </lineage>
</organism>
<comment type="caution">
    <text evidence="5">The sequence shown here is derived from an EMBL/GenBank/DDBJ whole genome shotgun (WGS) entry which is preliminary data.</text>
</comment>
<evidence type="ECO:0000256" key="3">
    <source>
        <dbReference type="SAM" id="Phobius"/>
    </source>
</evidence>
<accession>A0A939DJZ3</accession>
<dbReference type="InterPro" id="IPR016032">
    <property type="entry name" value="Sig_transdc_resp-reg_C-effctor"/>
</dbReference>
<feature type="domain" description="OmpR/PhoB-type" evidence="4">
    <location>
        <begin position="5"/>
        <end position="103"/>
    </location>
</feature>
<name>A0A939DJZ3_9ALTE</name>
<sequence length="710" mass="80581">MRGSVTEIRLDRWTVHLEDLRLEHEGETYQLEPRAMDLLLFLVNNRGKVISRDSLIENVWGGTIVSDHAVTSCIAKIRKVFNKENSNKNVIETISKRGYRLNPTICVEFLETEAIPAPLNTPSPQAMLTEGPGDRQLLSSRSPKLLFTYTGIVILAGMLAFAIYSQFTPAGNPSSSYLHSRIEPMTSLNGLEYSPKVSTDGKLLSYLYKGEETADWSMHVMETDSRHIVTRIPDVAEYTRQAWSADNSSLIYHRITDEGCGIFVATLSAQPLGHTEKQVATCLPHSQEISFSWEDSDSLVYYNESPAPQEPRALHQLNIKTGKKMQISKPLDAGFGDYNPVYHQLSHSLYFLRNKYWKNETHLMQLDLADNRLTDLFRANQLINSFSLDDKGWPIYQSDRNSIVSLDPQRKVEQLIYRSLIPTKQPIFNSAGPALYFVSEANYEKDLGLYSLSGDGLDLSRVNTSRDDFSPVFANRSDLFALVSNQSGNPQIYVYDFAMNNVLTSDFDKEIIPGNLVWSEDDKRLFFTQKSEVISIELATAKVSRIPIPFNYVQLSIAPDSDEGFYFASDHDNDWQIYTYNKGDIQQVTEFGGYIGKKSHDDRYLYYSKFRKLGLWRKDLSSGAEELFIPGIDILIPGSFQVFEDSITYKLKSDSGFDVLLYDLSTGEQTRLAKVAGENERPFSVSHDRQYILYEKLIQDASADIVKLSL</sequence>
<dbReference type="PANTHER" id="PTHR36842">
    <property type="entry name" value="PROTEIN TOLB HOMOLOG"/>
    <property type="match status" value="1"/>
</dbReference>
<dbReference type="InterPro" id="IPR011042">
    <property type="entry name" value="6-blade_b-propeller_TolB-like"/>
</dbReference>
<keyword evidence="1 2" id="KW-0238">DNA-binding</keyword>
<dbReference type="AlphaFoldDB" id="A0A939DJZ3"/>
<evidence type="ECO:0000313" key="6">
    <source>
        <dbReference type="Proteomes" id="UP000664654"/>
    </source>
</evidence>
<keyword evidence="3" id="KW-0472">Membrane</keyword>
<dbReference type="Pfam" id="PF00486">
    <property type="entry name" value="Trans_reg_C"/>
    <property type="match status" value="1"/>
</dbReference>
<proteinExistence type="predicted"/>
<dbReference type="SUPFAM" id="SSF69304">
    <property type="entry name" value="Tricorn protease N-terminal domain"/>
    <property type="match status" value="2"/>
</dbReference>
<dbReference type="SUPFAM" id="SSF46894">
    <property type="entry name" value="C-terminal effector domain of the bipartite response regulators"/>
    <property type="match status" value="1"/>
</dbReference>
<keyword evidence="6" id="KW-1185">Reference proteome</keyword>
<dbReference type="EMBL" id="JAFKCV010000001">
    <property type="protein sequence ID" value="MBN7823929.1"/>
    <property type="molecule type" value="Genomic_DNA"/>
</dbReference>
<evidence type="ECO:0000313" key="5">
    <source>
        <dbReference type="EMBL" id="MBN7823929.1"/>
    </source>
</evidence>
<dbReference type="RefSeq" id="WP_206572032.1">
    <property type="nucleotide sequence ID" value="NZ_JAFKCV010000001.1"/>
</dbReference>
<dbReference type="Gene3D" id="2.120.10.30">
    <property type="entry name" value="TolB, C-terminal domain"/>
    <property type="match status" value="2"/>
</dbReference>